<dbReference type="InterPro" id="IPR011991">
    <property type="entry name" value="ArsR-like_HTH"/>
</dbReference>
<dbReference type="Proteomes" id="UP000619295">
    <property type="component" value="Unassembled WGS sequence"/>
</dbReference>
<evidence type="ECO:0000313" key="5">
    <source>
        <dbReference type="EMBL" id="MBD3844118.1"/>
    </source>
</evidence>
<dbReference type="InterPro" id="IPR000485">
    <property type="entry name" value="AsnC-type_HTH_dom"/>
</dbReference>
<name>A0A927E495_9HYPH</name>
<comment type="caution">
    <text evidence="5">The sequence shown here is derived from an EMBL/GenBank/DDBJ whole genome shotgun (WGS) entry which is preliminary data.</text>
</comment>
<keyword evidence="3" id="KW-0804">Transcription</keyword>
<dbReference type="SMART" id="SM00344">
    <property type="entry name" value="HTH_ASNC"/>
    <property type="match status" value="1"/>
</dbReference>
<evidence type="ECO:0000256" key="3">
    <source>
        <dbReference type="ARBA" id="ARBA00023163"/>
    </source>
</evidence>
<reference evidence="5" key="1">
    <citation type="submission" date="2020-09" db="EMBL/GenBank/DDBJ databases">
        <title>Bosea spartocytisi sp. nov. a root nodule endophyte of Spartocytisus supranubius in the high mountain ecosystem fo the Teide National Park (Canary Islands, Spain).</title>
        <authorList>
            <person name="Pulido-Suarez L."/>
            <person name="Peix A."/>
            <person name="Igual J.M."/>
            <person name="Socas-Perez N."/>
            <person name="Velazquez E."/>
            <person name="Flores-Felix J.D."/>
            <person name="Leon-Barrios M."/>
        </authorList>
    </citation>
    <scope>NUCLEOTIDE SEQUENCE</scope>
    <source>
        <strain evidence="5">SSUT16</strain>
    </source>
</reference>
<evidence type="ECO:0000256" key="1">
    <source>
        <dbReference type="ARBA" id="ARBA00023015"/>
    </source>
</evidence>
<dbReference type="SUPFAM" id="SSF46785">
    <property type="entry name" value="Winged helix' DNA-binding domain"/>
    <property type="match status" value="1"/>
</dbReference>
<dbReference type="RefSeq" id="WP_038362002.1">
    <property type="nucleotide sequence ID" value="NZ_JACXWY010000001.1"/>
</dbReference>
<evidence type="ECO:0000313" key="6">
    <source>
        <dbReference type="Proteomes" id="UP000619295"/>
    </source>
</evidence>
<accession>A0A927E495</accession>
<dbReference type="EMBL" id="JACXWY010000001">
    <property type="protein sequence ID" value="MBD3844118.1"/>
    <property type="molecule type" value="Genomic_DNA"/>
</dbReference>
<dbReference type="InterPro" id="IPR019888">
    <property type="entry name" value="Tscrpt_reg_AsnC-like"/>
</dbReference>
<feature type="domain" description="HTH asnC-type" evidence="4">
    <location>
        <begin position="7"/>
        <end position="68"/>
    </location>
</feature>
<dbReference type="InterPro" id="IPR036388">
    <property type="entry name" value="WH-like_DNA-bd_sf"/>
</dbReference>
<dbReference type="GO" id="GO:0006355">
    <property type="term" value="P:regulation of DNA-templated transcription"/>
    <property type="evidence" value="ECO:0007669"/>
    <property type="project" value="UniProtKB-ARBA"/>
</dbReference>
<dbReference type="PROSITE" id="PS50956">
    <property type="entry name" value="HTH_ASNC_2"/>
    <property type="match status" value="1"/>
</dbReference>
<dbReference type="CDD" id="cd00090">
    <property type="entry name" value="HTH_ARSR"/>
    <property type="match status" value="1"/>
</dbReference>
<dbReference type="PANTHER" id="PTHR30154:SF34">
    <property type="entry name" value="TRANSCRIPTIONAL REGULATOR AZLB"/>
    <property type="match status" value="1"/>
</dbReference>
<keyword evidence="2" id="KW-0238">DNA-binding</keyword>
<protein>
    <submittedName>
        <fullName evidence="5">Lrp/AsnC family transcriptional regulator</fullName>
    </submittedName>
</protein>
<dbReference type="InterPro" id="IPR011008">
    <property type="entry name" value="Dimeric_a/b-barrel"/>
</dbReference>
<dbReference type="SUPFAM" id="SSF54909">
    <property type="entry name" value="Dimeric alpha+beta barrel"/>
    <property type="match status" value="1"/>
</dbReference>
<dbReference type="Pfam" id="PF01037">
    <property type="entry name" value="AsnC_trans_reg"/>
    <property type="match status" value="1"/>
</dbReference>
<evidence type="ECO:0000256" key="2">
    <source>
        <dbReference type="ARBA" id="ARBA00023125"/>
    </source>
</evidence>
<evidence type="ECO:0000259" key="4">
    <source>
        <dbReference type="PROSITE" id="PS50956"/>
    </source>
</evidence>
<organism evidence="5 6">
    <name type="scientific">Bosea spartocytisi</name>
    <dbReference type="NCBI Taxonomy" id="2773451"/>
    <lineage>
        <taxon>Bacteria</taxon>
        <taxon>Pseudomonadati</taxon>
        <taxon>Pseudomonadota</taxon>
        <taxon>Alphaproteobacteria</taxon>
        <taxon>Hyphomicrobiales</taxon>
        <taxon>Boseaceae</taxon>
        <taxon>Bosea</taxon>
    </lineage>
</organism>
<dbReference type="Pfam" id="PF13412">
    <property type="entry name" value="HTH_24"/>
    <property type="match status" value="1"/>
</dbReference>
<dbReference type="PANTHER" id="PTHR30154">
    <property type="entry name" value="LEUCINE-RESPONSIVE REGULATORY PROTEIN"/>
    <property type="match status" value="1"/>
</dbReference>
<keyword evidence="1" id="KW-0805">Transcription regulation</keyword>
<dbReference type="Gene3D" id="3.30.70.920">
    <property type="match status" value="1"/>
</dbReference>
<dbReference type="InterPro" id="IPR019887">
    <property type="entry name" value="Tscrpt_reg_AsnC/Lrp_C"/>
</dbReference>
<dbReference type="AlphaFoldDB" id="A0A927E495"/>
<sequence>MGSLVSLDRFDLKILDHLQRNGHCSNVELAAAVGLTPSPCLARMKRLQESGVIRGFDAVIDLARLGHFITAFTEITISEHRRDSFRLFEAAAERCPEIIECYNVTGGCDYILKIVAPSIADFSAILDNLLELDIGIIKFSNRIVLRQPFEARKMQLALTGG</sequence>
<gene>
    <name evidence="5" type="ORF">IED13_00300</name>
</gene>
<keyword evidence="6" id="KW-1185">Reference proteome</keyword>
<dbReference type="InterPro" id="IPR036390">
    <property type="entry name" value="WH_DNA-bd_sf"/>
</dbReference>
<dbReference type="Gene3D" id="1.10.10.10">
    <property type="entry name" value="Winged helix-like DNA-binding domain superfamily/Winged helix DNA-binding domain"/>
    <property type="match status" value="1"/>
</dbReference>
<dbReference type="PRINTS" id="PR00033">
    <property type="entry name" value="HTHASNC"/>
</dbReference>
<dbReference type="GO" id="GO:0043565">
    <property type="term" value="F:sequence-specific DNA binding"/>
    <property type="evidence" value="ECO:0007669"/>
    <property type="project" value="InterPro"/>
</dbReference>
<proteinExistence type="predicted"/>
<dbReference type="GO" id="GO:0005829">
    <property type="term" value="C:cytosol"/>
    <property type="evidence" value="ECO:0007669"/>
    <property type="project" value="TreeGrafter"/>
</dbReference>
<dbReference type="GO" id="GO:0043200">
    <property type="term" value="P:response to amino acid"/>
    <property type="evidence" value="ECO:0007669"/>
    <property type="project" value="TreeGrafter"/>
</dbReference>